<keyword evidence="7" id="KW-0396">Initiation factor</keyword>
<feature type="compositionally biased region" description="Acidic residues" evidence="6">
    <location>
        <begin position="290"/>
        <end position="343"/>
    </location>
</feature>
<dbReference type="SUPFAM" id="SSF47396">
    <property type="entry name" value="Transcription factor IIA (TFIIA), alpha-helical domain"/>
    <property type="match status" value="1"/>
</dbReference>
<keyword evidence="3" id="KW-0805">Transcription regulation</keyword>
<dbReference type="VEuPathDB" id="VectorBase:ISCW021579"/>
<dbReference type="VEuPathDB" id="VectorBase:ISCP_004470"/>
<evidence type="ECO:0000256" key="3">
    <source>
        <dbReference type="ARBA" id="ARBA00023015"/>
    </source>
</evidence>
<dbReference type="GO" id="GO:0006367">
    <property type="term" value="P:transcription initiation at RNA polymerase II promoter"/>
    <property type="evidence" value="ECO:0007669"/>
    <property type="project" value="InterPro"/>
</dbReference>
<dbReference type="PANTHER" id="PTHR12694:SF8">
    <property type="entry name" value="TRANSCRIPTION INITIATION FACTOR IIA SUBUNIT 1"/>
    <property type="match status" value="1"/>
</dbReference>
<dbReference type="InterPro" id="IPR004855">
    <property type="entry name" value="TFIIA_asu/bsu"/>
</dbReference>
<dbReference type="PANTHER" id="PTHR12694">
    <property type="entry name" value="TRANSCRIPTION INITIATION FACTOR IIA SUBUNIT 1"/>
    <property type="match status" value="1"/>
</dbReference>
<dbReference type="EMBL" id="GHJT01007192">
    <property type="protein sequence ID" value="MOY41163.1"/>
    <property type="molecule type" value="Transcribed_RNA"/>
</dbReference>
<dbReference type="SMART" id="SM01371">
    <property type="entry name" value="TFIIA"/>
    <property type="match status" value="1"/>
</dbReference>
<dbReference type="InterPro" id="IPR009088">
    <property type="entry name" value="TFIIA_b-brl"/>
</dbReference>
<reference evidence="7" key="1">
    <citation type="submission" date="2019-04" db="EMBL/GenBank/DDBJ databases">
        <title>An insight into the mialome of Ixodes scapularis.</title>
        <authorList>
            <person name="Ribeiro J.M."/>
            <person name="Mather T.N."/>
            <person name="Karim S."/>
        </authorList>
    </citation>
    <scope>NUCLEOTIDE SEQUENCE</scope>
</reference>
<evidence type="ECO:0000256" key="6">
    <source>
        <dbReference type="SAM" id="MobiDB-lite"/>
    </source>
</evidence>
<evidence type="ECO:0000313" key="7">
    <source>
        <dbReference type="EMBL" id="MOY41163.1"/>
    </source>
</evidence>
<dbReference type="AlphaFoldDB" id="A0A4D5RVA9"/>
<dbReference type="GO" id="GO:0003743">
    <property type="term" value="F:translation initiation factor activity"/>
    <property type="evidence" value="ECO:0007669"/>
    <property type="project" value="UniProtKB-KW"/>
</dbReference>
<keyword evidence="5" id="KW-0539">Nucleus</keyword>
<comment type="similarity">
    <text evidence="2">Belongs to the TFIIA subunit 1 family.</text>
</comment>
<proteinExistence type="inferred from homology"/>
<dbReference type="FunFam" id="1.10.287.100:FF:000001">
    <property type="entry name" value="Transcription initiation factor IIA subunit"/>
    <property type="match status" value="1"/>
</dbReference>
<evidence type="ECO:0000256" key="4">
    <source>
        <dbReference type="ARBA" id="ARBA00023163"/>
    </source>
</evidence>
<protein>
    <submittedName>
        <fullName evidence="7">Putative rna polymerase ii transcription initiation factor tfiia large chain</fullName>
    </submittedName>
</protein>
<organism evidence="7">
    <name type="scientific">Ixodes scapularis</name>
    <name type="common">Black-legged tick</name>
    <name type="synonym">Deer tick</name>
    <dbReference type="NCBI Taxonomy" id="6945"/>
    <lineage>
        <taxon>Eukaryota</taxon>
        <taxon>Metazoa</taxon>
        <taxon>Ecdysozoa</taxon>
        <taxon>Arthropoda</taxon>
        <taxon>Chelicerata</taxon>
        <taxon>Arachnida</taxon>
        <taxon>Acari</taxon>
        <taxon>Parasitiformes</taxon>
        <taxon>Ixodida</taxon>
        <taxon>Ixodoidea</taxon>
        <taxon>Ixodidae</taxon>
        <taxon>Ixodinae</taxon>
        <taxon>Ixodes</taxon>
    </lineage>
</organism>
<feature type="region of interest" description="Disordered" evidence="6">
    <location>
        <begin position="253"/>
        <end position="343"/>
    </location>
</feature>
<dbReference type="OrthoDB" id="6275927at2759"/>
<dbReference type="SUPFAM" id="SSF50784">
    <property type="entry name" value="Transcription factor IIA (TFIIA), beta-barrel domain"/>
    <property type="match status" value="1"/>
</dbReference>
<dbReference type="VEuPathDB" id="VectorBase:ISCI021579"/>
<evidence type="ECO:0000256" key="1">
    <source>
        <dbReference type="ARBA" id="ARBA00004123"/>
    </source>
</evidence>
<keyword evidence="4" id="KW-0804">Transcription</keyword>
<feature type="compositionally biased region" description="Low complexity" evidence="6">
    <location>
        <begin position="253"/>
        <end position="266"/>
    </location>
</feature>
<name>A0A4D5RVA9_IXOSC</name>
<keyword evidence="7" id="KW-0648">Protein biosynthesis</keyword>
<dbReference type="FunFam" id="2.30.18.10:FF:000002">
    <property type="entry name" value="Transcription initiation factor IIA subunit 1"/>
    <property type="match status" value="1"/>
</dbReference>
<evidence type="ECO:0000256" key="2">
    <source>
        <dbReference type="ARBA" id="ARBA00010059"/>
    </source>
</evidence>
<feature type="non-terminal residue" evidence="7">
    <location>
        <position position="392"/>
    </location>
</feature>
<dbReference type="GO" id="GO:0005672">
    <property type="term" value="C:transcription factor TFIIA complex"/>
    <property type="evidence" value="ECO:0007669"/>
    <property type="project" value="InterPro"/>
</dbReference>
<evidence type="ECO:0000256" key="5">
    <source>
        <dbReference type="ARBA" id="ARBA00023242"/>
    </source>
</evidence>
<dbReference type="CDD" id="cd07976">
    <property type="entry name" value="TFIIA_alpha_beta_like"/>
    <property type="match status" value="2"/>
</dbReference>
<sequence>MAAAGVPKLYRSVIEDVINGVKDIFLDEGVDDQALQELRQIWEKKLVESKAIDPPEHPLPIAAVQHNARATAQPVTHHAAATTMLQHQTQHQQQQQQHQHQQQQQQQQVNAGNQLAAAQAIAHQLTIGPNGIVQPTVLQYHSTTTAGGKFTITLPAQTQHGMQTVMYPHQVRHSTPAQAAALALHPDVAASLLQGGMLSMTQAGAIQAAQRAAAGGMGNAGAVGGLQFHQVMKPMGDQQQHQYTVVTTGGQPVVTTTASPSTVTTVLAPPPSTTTSQPNQVIQLDGANDTSDEEEEEDEFQDNEEDKEDNDDDQADEDNEDEGDEEVEPLNSDDDVSDEEATENFEIDNVVVCQYDKISRSRNRWKFHFKDGIMNLQGKDYVFQKAVGDAEW</sequence>
<dbReference type="Gene3D" id="2.30.18.10">
    <property type="entry name" value="Transcription factor IIA (TFIIA), beta-barrel domain"/>
    <property type="match status" value="1"/>
</dbReference>
<dbReference type="Gene3D" id="1.10.287.100">
    <property type="match status" value="1"/>
</dbReference>
<feature type="region of interest" description="Disordered" evidence="6">
    <location>
        <begin position="84"/>
        <end position="110"/>
    </location>
</feature>
<comment type="subcellular location">
    <subcellularLocation>
        <location evidence="1">Nucleus</location>
    </subcellularLocation>
</comment>
<accession>A0A4D5RVA9</accession>
<dbReference type="Pfam" id="PF03153">
    <property type="entry name" value="TFIIA"/>
    <property type="match status" value="1"/>
</dbReference>